<dbReference type="STRING" id="1210086.GCA_001613105_00610"/>
<sequence length="116" mass="13218">MFLSKLVGDIGEKRRWWQYKARVKQLPENYRTAVEAFEHYLMYFGARGGVSMFEDLIDLFEQSAVDGISIRAVVGEDPVEFIEAFAQNYEGASWITRHQERLVSAIERAAGEGPIG</sequence>
<protein>
    <submittedName>
        <fullName evidence="1">DNA-binding ferritin-like protein (Dps family)</fullName>
    </submittedName>
</protein>
<accession>A0A370IER9</accession>
<comment type="caution">
    <text evidence="1">The sequence shown here is derived from an EMBL/GenBank/DDBJ whole genome shotgun (WGS) entry which is preliminary data.</text>
</comment>
<dbReference type="GO" id="GO:0003677">
    <property type="term" value="F:DNA binding"/>
    <property type="evidence" value="ECO:0007669"/>
    <property type="project" value="UniProtKB-KW"/>
</dbReference>
<dbReference type="EMBL" id="QQBC01000001">
    <property type="protein sequence ID" value="RDI69218.1"/>
    <property type="molecule type" value="Genomic_DNA"/>
</dbReference>
<dbReference type="Proteomes" id="UP000254869">
    <property type="component" value="Unassembled WGS sequence"/>
</dbReference>
<dbReference type="SUPFAM" id="SSF158560">
    <property type="entry name" value="BH3980-like"/>
    <property type="match status" value="1"/>
</dbReference>
<proteinExistence type="predicted"/>
<dbReference type="Gene3D" id="1.10.1900.10">
    <property type="entry name" value="c-terminal domain of poly(a) binding protein"/>
    <property type="match status" value="1"/>
</dbReference>
<dbReference type="Pfam" id="PF06304">
    <property type="entry name" value="DUF1048"/>
    <property type="match status" value="1"/>
</dbReference>
<dbReference type="AlphaFoldDB" id="A0A370IER9"/>
<keyword evidence="1" id="KW-0238">DNA-binding</keyword>
<dbReference type="InterPro" id="IPR008316">
    <property type="entry name" value="UCP029876"/>
</dbReference>
<organism evidence="1 2">
    <name type="scientific">Nocardia pseudobrasiliensis</name>
    <dbReference type="NCBI Taxonomy" id="45979"/>
    <lineage>
        <taxon>Bacteria</taxon>
        <taxon>Bacillati</taxon>
        <taxon>Actinomycetota</taxon>
        <taxon>Actinomycetes</taxon>
        <taxon>Mycobacteriales</taxon>
        <taxon>Nocardiaceae</taxon>
        <taxon>Nocardia</taxon>
    </lineage>
</organism>
<reference evidence="1 2" key="1">
    <citation type="submission" date="2018-07" db="EMBL/GenBank/DDBJ databases">
        <title>Genomic Encyclopedia of Type Strains, Phase IV (KMG-IV): sequencing the most valuable type-strain genomes for metagenomic binning, comparative biology and taxonomic classification.</title>
        <authorList>
            <person name="Goeker M."/>
        </authorList>
    </citation>
    <scope>NUCLEOTIDE SEQUENCE [LARGE SCALE GENOMIC DNA]</scope>
    <source>
        <strain evidence="1 2">DSM 44290</strain>
    </source>
</reference>
<gene>
    <name evidence="1" type="ORF">DFR76_101756</name>
</gene>
<keyword evidence="2" id="KW-1185">Reference proteome</keyword>
<evidence type="ECO:0000313" key="2">
    <source>
        <dbReference type="Proteomes" id="UP000254869"/>
    </source>
</evidence>
<name>A0A370IER9_9NOCA</name>
<evidence type="ECO:0000313" key="1">
    <source>
        <dbReference type="EMBL" id="RDI69218.1"/>
    </source>
</evidence>